<evidence type="ECO:0000313" key="1">
    <source>
        <dbReference type="EMBL" id="ORY95708.1"/>
    </source>
</evidence>
<dbReference type="EMBL" id="MCGN01000006">
    <property type="protein sequence ID" value="ORY95708.1"/>
    <property type="molecule type" value="Genomic_DNA"/>
</dbReference>
<dbReference type="InParanoid" id="A0A1X2HAQ0"/>
<proteinExistence type="predicted"/>
<accession>A0A1X2HAQ0</accession>
<gene>
    <name evidence="1" type="ORF">BCR43DRAFT_310759</name>
</gene>
<evidence type="ECO:0000313" key="2">
    <source>
        <dbReference type="Proteomes" id="UP000242180"/>
    </source>
</evidence>
<keyword evidence="2" id="KW-1185">Reference proteome</keyword>
<organism evidence="1 2">
    <name type="scientific">Syncephalastrum racemosum</name>
    <name type="common">Filamentous fungus</name>
    <dbReference type="NCBI Taxonomy" id="13706"/>
    <lineage>
        <taxon>Eukaryota</taxon>
        <taxon>Fungi</taxon>
        <taxon>Fungi incertae sedis</taxon>
        <taxon>Mucoromycota</taxon>
        <taxon>Mucoromycotina</taxon>
        <taxon>Mucoromycetes</taxon>
        <taxon>Mucorales</taxon>
        <taxon>Syncephalastraceae</taxon>
        <taxon>Syncephalastrum</taxon>
    </lineage>
</organism>
<protein>
    <submittedName>
        <fullName evidence="1">Uncharacterized protein</fullName>
    </submittedName>
</protein>
<sequence>MKRVAHRRKISTATHSFLFLHTALSFPFFSTLCSCLEFYLSVAVEEAKKAGSTDEITQ</sequence>
<dbReference type="Proteomes" id="UP000242180">
    <property type="component" value="Unassembled WGS sequence"/>
</dbReference>
<name>A0A1X2HAQ0_SYNRA</name>
<reference evidence="1 2" key="1">
    <citation type="submission" date="2016-07" db="EMBL/GenBank/DDBJ databases">
        <title>Pervasive Adenine N6-methylation of Active Genes in Fungi.</title>
        <authorList>
            <consortium name="DOE Joint Genome Institute"/>
            <person name="Mondo S.J."/>
            <person name="Dannebaum R.O."/>
            <person name="Kuo R.C."/>
            <person name="Labutti K."/>
            <person name="Haridas S."/>
            <person name="Kuo A."/>
            <person name="Salamov A."/>
            <person name="Ahrendt S.R."/>
            <person name="Lipzen A."/>
            <person name="Sullivan W."/>
            <person name="Andreopoulos W.B."/>
            <person name="Clum A."/>
            <person name="Lindquist E."/>
            <person name="Daum C."/>
            <person name="Ramamoorthy G.K."/>
            <person name="Gryganskyi A."/>
            <person name="Culley D."/>
            <person name="Magnuson J.K."/>
            <person name="James T.Y."/>
            <person name="O'Malley M.A."/>
            <person name="Stajich J.E."/>
            <person name="Spatafora J.W."/>
            <person name="Visel A."/>
            <person name="Grigoriev I.V."/>
        </authorList>
    </citation>
    <scope>NUCLEOTIDE SEQUENCE [LARGE SCALE GENOMIC DNA]</scope>
    <source>
        <strain evidence="1 2">NRRL 2496</strain>
    </source>
</reference>
<dbReference type="PROSITE" id="PS51257">
    <property type="entry name" value="PROKAR_LIPOPROTEIN"/>
    <property type="match status" value="1"/>
</dbReference>
<comment type="caution">
    <text evidence="1">The sequence shown here is derived from an EMBL/GenBank/DDBJ whole genome shotgun (WGS) entry which is preliminary data.</text>
</comment>
<dbReference type="AlphaFoldDB" id="A0A1X2HAQ0"/>